<protein>
    <submittedName>
        <fullName evidence="2">Endoglucanase</fullName>
    </submittedName>
</protein>
<dbReference type="Gene3D" id="2.60.120.180">
    <property type="match status" value="1"/>
</dbReference>
<dbReference type="InterPro" id="IPR013319">
    <property type="entry name" value="GH11/12"/>
</dbReference>
<proteinExistence type="inferred from homology"/>
<gene>
    <name evidence="2" type="ORF">ENM66_00415</name>
</gene>
<organism evidence="2">
    <name type="scientific">Ignisphaera aggregans</name>
    <dbReference type="NCBI Taxonomy" id="334771"/>
    <lineage>
        <taxon>Archaea</taxon>
        <taxon>Thermoproteota</taxon>
        <taxon>Thermoprotei</taxon>
        <taxon>Desulfurococcales</taxon>
        <taxon>Desulfurococcaceae</taxon>
        <taxon>Ignisphaera</taxon>
    </lineage>
</organism>
<dbReference type="InterPro" id="IPR002594">
    <property type="entry name" value="GH12"/>
</dbReference>
<dbReference type="InterPro" id="IPR013320">
    <property type="entry name" value="ConA-like_dom_sf"/>
</dbReference>
<comment type="caution">
    <text evidence="2">The sequence shown here is derived from an EMBL/GenBank/DDBJ whole genome shotgun (WGS) entry which is preliminary data.</text>
</comment>
<evidence type="ECO:0000256" key="1">
    <source>
        <dbReference type="ARBA" id="ARBA00005519"/>
    </source>
</evidence>
<dbReference type="GO" id="GO:0008810">
    <property type="term" value="F:cellulase activity"/>
    <property type="evidence" value="ECO:0007669"/>
    <property type="project" value="InterPro"/>
</dbReference>
<reference evidence="2" key="1">
    <citation type="journal article" date="2020" name="mSystems">
        <title>Genome- and Community-Level Interaction Insights into Carbon Utilization and Element Cycling Functions of Hydrothermarchaeota in Hydrothermal Sediment.</title>
        <authorList>
            <person name="Zhou Z."/>
            <person name="Liu Y."/>
            <person name="Xu W."/>
            <person name="Pan J."/>
            <person name="Luo Z.H."/>
            <person name="Li M."/>
        </authorList>
    </citation>
    <scope>NUCLEOTIDE SEQUENCE [LARGE SCALE GENOMIC DNA]</scope>
    <source>
        <strain evidence="2">SpSt-1105</strain>
    </source>
</reference>
<evidence type="ECO:0000313" key="2">
    <source>
        <dbReference type="EMBL" id="HHQ49804.1"/>
    </source>
</evidence>
<dbReference type="AlphaFoldDB" id="A0A7J3Z4P8"/>
<accession>A0A7J3Z4P8</accession>
<dbReference type="GO" id="GO:0000272">
    <property type="term" value="P:polysaccharide catabolic process"/>
    <property type="evidence" value="ECO:0007669"/>
    <property type="project" value="InterPro"/>
</dbReference>
<name>A0A7J3Z4P8_9CREN</name>
<dbReference type="EMBL" id="DRYQ01000005">
    <property type="protein sequence ID" value="HHQ49804.1"/>
    <property type="molecule type" value="Genomic_DNA"/>
</dbReference>
<sequence length="279" mass="31599">MAIELGKVVVLASSPKYPNIFYTADINSDGIAEVVLEVNPWKTKMFRGRQLVLLDASSNTMIVDIDVEDVEPADWVNGYPEIYVGRKPWYPYYATMAGLKFPIKLSELHPFTVSFYICLEEVDPAMNLNIAADAWITKREVAESPSAAGPGDVEIMVWLYNQNLTPAGGIVGTEVLPIVVNGKKMEVEWEVWRMDSVSWGGWQYIAFKPRSWTTKCGHVAYDPTLFIKAMRKYATVDLSQLYLMDWEIGTEWGTRTSNGRARLKWILKDFRVLPNTTVA</sequence>
<dbReference type="Pfam" id="PF01670">
    <property type="entry name" value="Glyco_hydro_12"/>
    <property type="match status" value="1"/>
</dbReference>
<dbReference type="SUPFAM" id="SSF49899">
    <property type="entry name" value="Concanavalin A-like lectins/glucanases"/>
    <property type="match status" value="1"/>
</dbReference>
<comment type="similarity">
    <text evidence="1">Belongs to the glycosyl hydrolase 12 (cellulase H) family.</text>
</comment>